<dbReference type="SUPFAM" id="SSF57997">
    <property type="entry name" value="Tropomyosin"/>
    <property type="match status" value="1"/>
</dbReference>
<evidence type="ECO:0000256" key="5">
    <source>
        <dbReference type="ARBA" id="ARBA00022701"/>
    </source>
</evidence>
<evidence type="ECO:0000256" key="9">
    <source>
        <dbReference type="ARBA" id="ARBA00023306"/>
    </source>
</evidence>
<organism evidence="11 12">
    <name type="scientific">Clavelina lepadiformis</name>
    <name type="common">Light-bulb sea squirt</name>
    <name type="synonym">Ascidia lepadiformis</name>
    <dbReference type="NCBI Taxonomy" id="159417"/>
    <lineage>
        <taxon>Eukaryota</taxon>
        <taxon>Metazoa</taxon>
        <taxon>Chordata</taxon>
        <taxon>Tunicata</taxon>
        <taxon>Ascidiacea</taxon>
        <taxon>Aplousobranchia</taxon>
        <taxon>Clavelinidae</taxon>
        <taxon>Clavelina</taxon>
    </lineage>
</organism>
<comment type="caution">
    <text evidence="11">The sequence shown here is derived from an EMBL/GenBank/DDBJ whole genome shotgun (WGS) entry which is preliminary data.</text>
</comment>
<keyword evidence="8" id="KW-0206">Cytoskeleton</keyword>
<evidence type="ECO:0008006" key="13">
    <source>
        <dbReference type="Google" id="ProtNLM"/>
    </source>
</evidence>
<evidence type="ECO:0000256" key="2">
    <source>
        <dbReference type="ARBA" id="ARBA00005479"/>
    </source>
</evidence>
<comment type="similarity">
    <text evidence="2">Belongs to the HAUS1 family.</text>
</comment>
<protein>
    <recommendedName>
        <fullName evidence="13">HAUS augmin-like complex subunit 1</fullName>
    </recommendedName>
</protein>
<gene>
    <name evidence="11" type="ORF">CVLEPA_LOCUS9910</name>
</gene>
<reference evidence="11 12" key="1">
    <citation type="submission" date="2024-02" db="EMBL/GenBank/DDBJ databases">
        <authorList>
            <person name="Daric V."/>
            <person name="Darras S."/>
        </authorList>
    </citation>
    <scope>NUCLEOTIDE SEQUENCE [LARGE SCALE GENOMIC DNA]</scope>
</reference>
<dbReference type="Proteomes" id="UP001642483">
    <property type="component" value="Unassembled WGS sequence"/>
</dbReference>
<keyword evidence="6" id="KW-0498">Mitosis</keyword>
<keyword evidence="12" id="KW-1185">Reference proteome</keyword>
<keyword evidence="4" id="KW-0132">Cell division</keyword>
<dbReference type="PANTHER" id="PTHR31570:SF1">
    <property type="entry name" value="HAUS AUGMIN-LIKE COMPLEX SUBUNIT 1"/>
    <property type="match status" value="1"/>
</dbReference>
<evidence type="ECO:0000313" key="12">
    <source>
        <dbReference type="Proteomes" id="UP001642483"/>
    </source>
</evidence>
<keyword evidence="5" id="KW-0493">Microtubule</keyword>
<evidence type="ECO:0000256" key="1">
    <source>
        <dbReference type="ARBA" id="ARBA00004186"/>
    </source>
</evidence>
<dbReference type="InterPro" id="IPR026243">
    <property type="entry name" value="HAUS1"/>
</dbReference>
<name>A0ABP0FMG1_CLALP</name>
<keyword evidence="9" id="KW-0131">Cell cycle</keyword>
<keyword evidence="3" id="KW-0963">Cytoplasm</keyword>
<dbReference type="EMBL" id="CAWYQH010000068">
    <property type="protein sequence ID" value="CAK8679650.1"/>
    <property type="molecule type" value="Genomic_DNA"/>
</dbReference>
<dbReference type="PANTHER" id="PTHR31570">
    <property type="entry name" value="HAUS AUGMIN-LIKE COMPLEX SUBUNIT 1"/>
    <property type="match status" value="1"/>
</dbReference>
<evidence type="ECO:0000256" key="7">
    <source>
        <dbReference type="ARBA" id="ARBA00023054"/>
    </source>
</evidence>
<comment type="subcellular location">
    <subcellularLocation>
        <location evidence="1">Cytoplasm</location>
        <location evidence="1">Cytoskeleton</location>
        <location evidence="1">Spindle</location>
    </subcellularLocation>
</comment>
<dbReference type="Pfam" id="PF25762">
    <property type="entry name" value="HAUS1"/>
    <property type="match status" value="1"/>
</dbReference>
<keyword evidence="7 10" id="KW-0175">Coiled coil</keyword>
<sequence>MDHQDFQSKLTQIQEWLKSVFGTDKVPPFEVNKETVTALHQIMTKRKQKADEDVEMKMQMVKETKEFIAEKQRLHEVMKEVDLHPNGLSSTAAVFLKSLSKFSLELGTTRTNLPGLISSLNEFQNRFQKAKNDVETLQESYNSLIKSTNESKEWKVNLEKQYEELEAMLPAEQKAVEVMRKSAKFHAQKRKDYEKIIAECEDRLKAWGYSNKLSHDALVELGTKAQELNDRLKPFQLQLESYKSLPADINLARIKLQEKTCELDAIEEELHLVLQSISLVP</sequence>
<evidence type="ECO:0000313" key="11">
    <source>
        <dbReference type="EMBL" id="CAK8679650.1"/>
    </source>
</evidence>
<evidence type="ECO:0000256" key="3">
    <source>
        <dbReference type="ARBA" id="ARBA00022490"/>
    </source>
</evidence>
<accession>A0ABP0FMG1</accession>
<feature type="coiled-coil region" evidence="10">
    <location>
        <begin position="120"/>
        <end position="175"/>
    </location>
</feature>
<evidence type="ECO:0000256" key="6">
    <source>
        <dbReference type="ARBA" id="ARBA00022776"/>
    </source>
</evidence>
<evidence type="ECO:0000256" key="4">
    <source>
        <dbReference type="ARBA" id="ARBA00022618"/>
    </source>
</evidence>
<proteinExistence type="inferred from homology"/>
<evidence type="ECO:0000256" key="10">
    <source>
        <dbReference type="SAM" id="Coils"/>
    </source>
</evidence>
<evidence type="ECO:0000256" key="8">
    <source>
        <dbReference type="ARBA" id="ARBA00023212"/>
    </source>
</evidence>